<dbReference type="NCBIfam" id="TIGR01764">
    <property type="entry name" value="excise"/>
    <property type="match status" value="1"/>
</dbReference>
<dbReference type="InterPro" id="IPR010093">
    <property type="entry name" value="SinI_DNA-bd"/>
</dbReference>
<reference evidence="3" key="1">
    <citation type="journal article" date="2019" name="Int. J. Syst. Evol. Microbiol.">
        <title>The Global Catalogue of Microorganisms (GCM) 10K type strain sequencing project: providing services to taxonomists for standard genome sequencing and annotation.</title>
        <authorList>
            <consortium name="The Broad Institute Genomics Platform"/>
            <consortium name="The Broad Institute Genome Sequencing Center for Infectious Disease"/>
            <person name="Wu L."/>
            <person name="Ma J."/>
        </authorList>
    </citation>
    <scope>NUCLEOTIDE SEQUENCE [LARGE SCALE GENOMIC DNA]</scope>
    <source>
        <strain evidence="3">JCM 18542</strain>
    </source>
</reference>
<protein>
    <recommendedName>
        <fullName evidence="1">Helix-turn-helix domain-containing protein</fullName>
    </recommendedName>
</protein>
<evidence type="ECO:0000313" key="2">
    <source>
        <dbReference type="EMBL" id="GAA4809361.1"/>
    </source>
</evidence>
<organism evidence="2 3">
    <name type="scientific">Tomitella cavernea</name>
    <dbReference type="NCBI Taxonomy" id="1387982"/>
    <lineage>
        <taxon>Bacteria</taxon>
        <taxon>Bacillati</taxon>
        <taxon>Actinomycetota</taxon>
        <taxon>Actinomycetes</taxon>
        <taxon>Mycobacteriales</taxon>
        <taxon>Tomitella</taxon>
    </lineage>
</organism>
<keyword evidence="3" id="KW-1185">Reference proteome</keyword>
<accession>A0ABP9CEE6</accession>
<name>A0ABP9CEE6_9ACTN</name>
<evidence type="ECO:0000313" key="3">
    <source>
        <dbReference type="Proteomes" id="UP001500839"/>
    </source>
</evidence>
<dbReference type="InterPro" id="IPR009061">
    <property type="entry name" value="DNA-bd_dom_put_sf"/>
</dbReference>
<dbReference type="SUPFAM" id="SSF46955">
    <property type="entry name" value="Putative DNA-binding domain"/>
    <property type="match status" value="1"/>
</dbReference>
<feature type="domain" description="Helix-turn-helix" evidence="1">
    <location>
        <begin position="8"/>
        <end position="59"/>
    </location>
</feature>
<evidence type="ECO:0000259" key="1">
    <source>
        <dbReference type="Pfam" id="PF12728"/>
    </source>
</evidence>
<comment type="caution">
    <text evidence="2">The sequence shown here is derived from an EMBL/GenBank/DDBJ whole genome shotgun (WGS) entry which is preliminary data.</text>
</comment>
<gene>
    <name evidence="2" type="ORF">GCM10023353_11630</name>
</gene>
<dbReference type="Proteomes" id="UP001500839">
    <property type="component" value="Unassembled WGS sequence"/>
</dbReference>
<sequence length="70" mass="7440">MPSIEHVITAKEAASRLGVTRRAVIAAVERGTLRAKKLPGRTGAYLFDPADVDARAEAKAKKPTPRKAAS</sequence>
<dbReference type="Pfam" id="PF12728">
    <property type="entry name" value="HTH_17"/>
    <property type="match status" value="1"/>
</dbReference>
<dbReference type="InterPro" id="IPR041657">
    <property type="entry name" value="HTH_17"/>
</dbReference>
<proteinExistence type="predicted"/>
<dbReference type="EMBL" id="BAABKQ010000001">
    <property type="protein sequence ID" value="GAA4809361.1"/>
    <property type="molecule type" value="Genomic_DNA"/>
</dbReference>